<accession>A0ABP0F786</accession>
<name>A0ABP0F786_CLALP</name>
<feature type="region of interest" description="Disordered" evidence="1">
    <location>
        <begin position="332"/>
        <end position="368"/>
    </location>
</feature>
<evidence type="ECO:0000313" key="2">
    <source>
        <dbReference type="EMBL" id="CAK8675515.1"/>
    </source>
</evidence>
<evidence type="ECO:0000256" key="1">
    <source>
        <dbReference type="SAM" id="MobiDB-lite"/>
    </source>
</evidence>
<keyword evidence="3" id="KW-1185">Reference proteome</keyword>
<evidence type="ECO:0000313" key="3">
    <source>
        <dbReference type="Proteomes" id="UP001642483"/>
    </source>
</evidence>
<gene>
    <name evidence="2" type="ORF">CVLEPA_LOCUS5089</name>
</gene>
<feature type="region of interest" description="Disordered" evidence="1">
    <location>
        <begin position="173"/>
        <end position="223"/>
    </location>
</feature>
<comment type="caution">
    <text evidence="2">The sequence shown here is derived from an EMBL/GenBank/DDBJ whole genome shotgun (WGS) entry which is preliminary data.</text>
</comment>
<protein>
    <submittedName>
        <fullName evidence="2">Uncharacterized protein</fullName>
    </submittedName>
</protein>
<proteinExistence type="predicted"/>
<feature type="compositionally biased region" description="Polar residues" evidence="1">
    <location>
        <begin position="203"/>
        <end position="213"/>
    </location>
</feature>
<organism evidence="2 3">
    <name type="scientific">Clavelina lepadiformis</name>
    <name type="common">Light-bulb sea squirt</name>
    <name type="synonym">Ascidia lepadiformis</name>
    <dbReference type="NCBI Taxonomy" id="159417"/>
    <lineage>
        <taxon>Eukaryota</taxon>
        <taxon>Metazoa</taxon>
        <taxon>Chordata</taxon>
        <taxon>Tunicata</taxon>
        <taxon>Ascidiacea</taxon>
        <taxon>Aplousobranchia</taxon>
        <taxon>Clavelinidae</taxon>
        <taxon>Clavelina</taxon>
    </lineage>
</organism>
<sequence>MEGATGMNKANIPYKLNRFINEVDVEGWKFEYGIEKSETFFLVTLKWTIRDEVLTKRSASIDKQVPRKVERATQTNELDFWCSQEQLSSPNNNLCEVANQSPLDLFPGKVLSSASGQKPDKCYLINAGGNTSDANNSGDEESTVSVSSLDSVEYNQRLNQSSASMRNINPEAFHRSKSPVEQDISIEPCSSSDRNNLVRDPCQHQQPSPTSTAELDAENNKKQVGIPVSLKDFAIKQNKATDSRKLSPIEELSDNPSNSDDDNTTLYETISDREESEKDCLETNFHKIPQHKEQCISVGYVYLMPEGTQKMSCSKDADEETKRTFLRDEKMKTEEAGKDSNDENCVDVRETSRKEITTTESDRPRSNEKQTFTFGDVTKEKLCQLYRVTSWRDTPNRTSLLSSTTTYSRILITSATEFAKIDLKFPSQNKMRDLIVVRASKYRLKPDQFCDNISYSDVIDFRHIDDVYYDEVIMTRPSYVIQLKPKQYAIRKKFSESSEKTENLILSDGDLAKIMLPNPMLMDRKWRNMFNFEV</sequence>
<feature type="region of interest" description="Disordered" evidence="1">
    <location>
        <begin position="241"/>
        <end position="265"/>
    </location>
</feature>
<reference evidence="2 3" key="1">
    <citation type="submission" date="2024-02" db="EMBL/GenBank/DDBJ databases">
        <authorList>
            <person name="Daric V."/>
            <person name="Darras S."/>
        </authorList>
    </citation>
    <scope>NUCLEOTIDE SEQUENCE [LARGE SCALE GENOMIC DNA]</scope>
</reference>
<dbReference type="Proteomes" id="UP001642483">
    <property type="component" value="Unassembled WGS sequence"/>
</dbReference>
<dbReference type="EMBL" id="CAWYQH010000024">
    <property type="protein sequence ID" value="CAK8675515.1"/>
    <property type="molecule type" value="Genomic_DNA"/>
</dbReference>